<evidence type="ECO:0000313" key="3">
    <source>
        <dbReference type="Proteomes" id="UP000196239"/>
    </source>
</evidence>
<protein>
    <submittedName>
        <fullName evidence="2">Uncharacterized protein</fullName>
    </submittedName>
</protein>
<name>A0A128A4S6_9ARCH</name>
<proteinExistence type="predicted"/>
<keyword evidence="1" id="KW-0472">Membrane</keyword>
<feature type="transmembrane region" description="Helical" evidence="1">
    <location>
        <begin position="59"/>
        <end position="81"/>
    </location>
</feature>
<dbReference type="Proteomes" id="UP000196239">
    <property type="component" value="Chromosome 1"/>
</dbReference>
<organism evidence="2 3">
    <name type="scientific">Nitrosotalea devaniterrae</name>
    <dbReference type="NCBI Taxonomy" id="1078905"/>
    <lineage>
        <taxon>Archaea</taxon>
        <taxon>Nitrososphaerota</taxon>
        <taxon>Nitrososphaeria</taxon>
        <taxon>Nitrosotaleales</taxon>
        <taxon>Nitrosotaleaceae</taxon>
        <taxon>Nitrosotalea</taxon>
    </lineage>
</organism>
<accession>A0A128A4S6</accession>
<reference evidence="3" key="1">
    <citation type="submission" date="2015-10" db="EMBL/GenBank/DDBJ databases">
        <authorList>
            <person name="Lehtovirta-Morley L.E."/>
            <person name="Vieille C."/>
        </authorList>
    </citation>
    <scope>NUCLEOTIDE SEQUENCE [LARGE SCALE GENOMIC DNA]</scope>
</reference>
<evidence type="ECO:0000256" key="1">
    <source>
        <dbReference type="SAM" id="Phobius"/>
    </source>
</evidence>
<dbReference type="KEGG" id="ndv:NDEV_1565"/>
<evidence type="ECO:0000313" key="2">
    <source>
        <dbReference type="EMBL" id="CUR52327.1"/>
    </source>
</evidence>
<dbReference type="EMBL" id="LN890280">
    <property type="protein sequence ID" value="CUR52327.1"/>
    <property type="molecule type" value="Genomic_DNA"/>
</dbReference>
<feature type="transmembrane region" description="Helical" evidence="1">
    <location>
        <begin position="12"/>
        <end position="32"/>
    </location>
</feature>
<gene>
    <name evidence="2" type="ORF">NDEV_1565</name>
</gene>
<keyword evidence="1" id="KW-0812">Transmembrane</keyword>
<dbReference type="AlphaFoldDB" id="A0A128A4S6"/>
<keyword evidence="1" id="KW-1133">Transmembrane helix</keyword>
<sequence length="96" mass="10984">MKRKVLEIIHWSVIIFLISSVLVFVIEVGPLLNPDDIIVKDNHILFCQEGNCVKLGEKIYWTFVEIFAVEIVVGALALVAIREEISLEKRVKDHNL</sequence>
<keyword evidence="3" id="KW-1185">Reference proteome</keyword>